<organism evidence="3 4">
    <name type="scientific">Labrys miyagiensis</name>
    <dbReference type="NCBI Taxonomy" id="346912"/>
    <lineage>
        <taxon>Bacteria</taxon>
        <taxon>Pseudomonadati</taxon>
        <taxon>Pseudomonadota</taxon>
        <taxon>Alphaproteobacteria</taxon>
        <taxon>Hyphomicrobiales</taxon>
        <taxon>Xanthobacteraceae</taxon>
        <taxon>Labrys</taxon>
    </lineage>
</organism>
<dbReference type="Gene3D" id="3.40.50.720">
    <property type="entry name" value="NAD(P)-binding Rossmann-like Domain"/>
    <property type="match status" value="1"/>
</dbReference>
<comment type="similarity">
    <text evidence="1">Belongs to the short-chain dehydrogenases/reductases (SDR) family.</text>
</comment>
<accession>A0ABQ6CXR6</accession>
<protein>
    <submittedName>
        <fullName evidence="3">Short chain dehydrogenase</fullName>
    </submittedName>
</protein>
<evidence type="ECO:0000256" key="1">
    <source>
        <dbReference type="ARBA" id="ARBA00006484"/>
    </source>
</evidence>
<evidence type="ECO:0000256" key="2">
    <source>
        <dbReference type="ARBA" id="ARBA00023002"/>
    </source>
</evidence>
<dbReference type="Proteomes" id="UP001156882">
    <property type="component" value="Unassembled WGS sequence"/>
</dbReference>
<dbReference type="PRINTS" id="PR00081">
    <property type="entry name" value="GDHRDH"/>
</dbReference>
<evidence type="ECO:0000313" key="3">
    <source>
        <dbReference type="EMBL" id="GLS23474.1"/>
    </source>
</evidence>
<dbReference type="Pfam" id="PF13561">
    <property type="entry name" value="adh_short_C2"/>
    <property type="match status" value="1"/>
</dbReference>
<name>A0ABQ6CXR6_9HYPH</name>
<dbReference type="InterPro" id="IPR036291">
    <property type="entry name" value="NAD(P)-bd_dom_sf"/>
</dbReference>
<dbReference type="PANTHER" id="PTHR43639">
    <property type="entry name" value="OXIDOREDUCTASE, SHORT-CHAIN DEHYDROGENASE/REDUCTASE FAMILY (AFU_ORTHOLOGUE AFUA_5G02870)"/>
    <property type="match status" value="1"/>
</dbReference>
<dbReference type="SUPFAM" id="SSF51735">
    <property type="entry name" value="NAD(P)-binding Rossmann-fold domains"/>
    <property type="match status" value="1"/>
</dbReference>
<gene>
    <name evidence="3" type="ORF">GCM10007874_64950</name>
</gene>
<dbReference type="RefSeq" id="WP_284316407.1">
    <property type="nucleotide sequence ID" value="NZ_BSPC01000075.1"/>
</dbReference>
<dbReference type="PANTHER" id="PTHR43639:SF1">
    <property type="entry name" value="SHORT-CHAIN DEHYDROGENASE_REDUCTASE FAMILY PROTEIN"/>
    <property type="match status" value="1"/>
</dbReference>
<sequence>MVNARGARRALVTGAAKRIGREIALGLARQGYDVALHCNRSREEADALAREIGALGRRAWVVVGDLSAGDGVSRIVEEAKAAIGPLSLLVNSASMFVPDAVGGLEAKSWNTQFAVNAQAPIFLTQAFAAQVVDDVKDPSVVNLIDQRVLHPRPDYVSYYLSKSVLHVATQTLAQALAPRIRVNAIGPGPTLQAASQTPEEFEAEAAGTPLGHGSDVADIVEAALYLANARSVSGQMIAVDGGQHLAWAE</sequence>
<dbReference type="EMBL" id="BSPC01000075">
    <property type="protein sequence ID" value="GLS23474.1"/>
    <property type="molecule type" value="Genomic_DNA"/>
</dbReference>
<dbReference type="InterPro" id="IPR002347">
    <property type="entry name" value="SDR_fam"/>
</dbReference>
<comment type="caution">
    <text evidence="3">The sequence shown here is derived from an EMBL/GenBank/DDBJ whole genome shotgun (WGS) entry which is preliminary data.</text>
</comment>
<keyword evidence="2" id="KW-0560">Oxidoreductase</keyword>
<evidence type="ECO:0000313" key="4">
    <source>
        <dbReference type="Proteomes" id="UP001156882"/>
    </source>
</evidence>
<keyword evidence="4" id="KW-1185">Reference proteome</keyword>
<reference evidence="4" key="1">
    <citation type="journal article" date="2019" name="Int. J. Syst. Evol. Microbiol.">
        <title>The Global Catalogue of Microorganisms (GCM) 10K type strain sequencing project: providing services to taxonomists for standard genome sequencing and annotation.</title>
        <authorList>
            <consortium name="The Broad Institute Genomics Platform"/>
            <consortium name="The Broad Institute Genome Sequencing Center for Infectious Disease"/>
            <person name="Wu L."/>
            <person name="Ma J."/>
        </authorList>
    </citation>
    <scope>NUCLEOTIDE SEQUENCE [LARGE SCALE GENOMIC DNA]</scope>
    <source>
        <strain evidence="4">NBRC 101365</strain>
    </source>
</reference>
<dbReference type="NCBIfam" id="NF006597">
    <property type="entry name" value="PRK09134.1"/>
    <property type="match status" value="1"/>
</dbReference>
<proteinExistence type="inferred from homology"/>